<dbReference type="EMBL" id="RCSX01000038">
    <property type="protein sequence ID" value="KAF7916600.1"/>
    <property type="molecule type" value="Genomic_DNA"/>
</dbReference>
<comment type="caution">
    <text evidence="2">The sequence shown here is derived from an EMBL/GenBank/DDBJ whole genome shotgun (WGS) entry which is preliminary data.</text>
</comment>
<sequence>MSSQLFYRVYSPTSAGGLVSGKANQGWHRPSHINLEREFENHKKLSNRKPTALVSVTSSIIRALKTAFDKHYKDGEDLSDIWIAFIQVPDRELDVCHSAKEMANRFRARNPALFKDEYLFEWEIPMKYVVHRISAQTLFDRGLNMKEYCEKIGDEDSDSSMIILPSTSDLRTNIANALCNFTIDRNGHVYNSHEMFECHVRLASMVRAFGARALGLNIAWEIFADCCKGRFSSARHFNQRYDAIKEGCHEVLLDFWLLDSQFNYEYECHLEYAFHLQETMTARWDEFLRNGIDIYDDHTRYEEELEMLMKIEADAVSIGL</sequence>
<evidence type="ECO:0000313" key="2">
    <source>
        <dbReference type="EMBL" id="KAF7916600.1"/>
    </source>
</evidence>
<feature type="domain" description="DUF7587" evidence="1">
    <location>
        <begin position="3"/>
        <end position="137"/>
    </location>
</feature>
<gene>
    <name evidence="2" type="ORF">EAE98_010609</name>
</gene>
<dbReference type="InterPro" id="IPR056009">
    <property type="entry name" value="DUF7587"/>
</dbReference>
<dbReference type="Pfam" id="PF24494">
    <property type="entry name" value="DUF7587"/>
    <property type="match status" value="1"/>
</dbReference>
<evidence type="ECO:0000259" key="1">
    <source>
        <dbReference type="Pfam" id="PF24494"/>
    </source>
</evidence>
<dbReference type="Proteomes" id="UP000783213">
    <property type="component" value="Unassembled WGS sequence"/>
</dbReference>
<name>A0ABQ7I8U5_9HELO</name>
<evidence type="ECO:0000313" key="3">
    <source>
        <dbReference type="Proteomes" id="UP000783213"/>
    </source>
</evidence>
<keyword evidence="3" id="KW-1185">Reference proteome</keyword>
<dbReference type="GeneID" id="62237380"/>
<organism evidence="2 3">
    <name type="scientific">Botrytis deweyae</name>
    <dbReference type="NCBI Taxonomy" id="2478750"/>
    <lineage>
        <taxon>Eukaryota</taxon>
        <taxon>Fungi</taxon>
        <taxon>Dikarya</taxon>
        <taxon>Ascomycota</taxon>
        <taxon>Pezizomycotina</taxon>
        <taxon>Leotiomycetes</taxon>
        <taxon>Helotiales</taxon>
        <taxon>Sclerotiniaceae</taxon>
        <taxon>Botrytis</taxon>
    </lineage>
</organism>
<reference evidence="2 3" key="1">
    <citation type="journal article" date="2020" name="Genome Biol. Evol.">
        <title>Comparative genomics of Sclerotiniaceae.</title>
        <authorList>
            <person name="Valero Jimenez C.A."/>
            <person name="Steentjes M."/>
            <person name="Scholten O.E."/>
            <person name="Van Kan J.A.L."/>
        </authorList>
    </citation>
    <scope>NUCLEOTIDE SEQUENCE [LARGE SCALE GENOMIC DNA]</scope>
    <source>
        <strain evidence="2 3">B1</strain>
    </source>
</reference>
<dbReference type="RefSeq" id="XP_038805414.1">
    <property type="nucleotide sequence ID" value="XM_038958230.1"/>
</dbReference>
<accession>A0ABQ7I8U5</accession>
<proteinExistence type="predicted"/>
<protein>
    <recommendedName>
        <fullName evidence="1">DUF7587 domain-containing protein</fullName>
    </recommendedName>
</protein>